<accession>A0ABY9JB31</accession>
<dbReference type="Gene3D" id="2.120.10.70">
    <property type="entry name" value="Fucose-specific lectin"/>
    <property type="match status" value="1"/>
</dbReference>
<evidence type="ECO:0000256" key="1">
    <source>
        <dbReference type="SAM" id="MobiDB-lite"/>
    </source>
</evidence>
<protein>
    <submittedName>
        <fullName evidence="2">Uncharacterized protein</fullName>
    </submittedName>
</protein>
<feature type="region of interest" description="Disordered" evidence="1">
    <location>
        <begin position="119"/>
        <end position="147"/>
    </location>
</feature>
<feature type="region of interest" description="Disordered" evidence="1">
    <location>
        <begin position="1"/>
        <end position="27"/>
    </location>
</feature>
<dbReference type="SUPFAM" id="SSF89372">
    <property type="entry name" value="Fucose-specific lectin"/>
    <property type="match status" value="1"/>
</dbReference>
<dbReference type="Proteomes" id="UP001224433">
    <property type="component" value="Chromosome"/>
</dbReference>
<organism evidence="2 3">
    <name type="scientific">Streptomyces glycanivorans</name>
    <dbReference type="NCBI Taxonomy" id="3033808"/>
    <lineage>
        <taxon>Bacteria</taxon>
        <taxon>Bacillati</taxon>
        <taxon>Actinomycetota</taxon>
        <taxon>Actinomycetes</taxon>
        <taxon>Kitasatosporales</taxon>
        <taxon>Streptomycetaceae</taxon>
        <taxon>Streptomyces</taxon>
    </lineage>
</organism>
<sequence length="372" mass="38937">MPVRSRRSVQGKSPAQGADEQGTSRHRALGAARGQWLVLGKDGRLTAYALGAEGVLRWTENRPGDTTWTGPELLPVPGLTDLSVVQGQDGFVHLVGRRTVHRDGGDAVDLVSATQFQTGRPTTQWHSLGNPHAEREKAAGLGTPTPAVSSSGAVHVFVRNAGGSLLVRREKAGGTWHAWQDLKARPVLDGIAAVATEAGCVSILAPSGGAALHLRQHEPEGSYQRDQDIPFGHAPGTAAGLETAPGRVTYYWADDATGGIVAYRPGTWAIPLGGASSPDPVAALRAPLDGYDCTVLAHRALDGQVMLTACGTENEGGGVWWSPTGEHCVGGPALACDAYGRVVLALIDEQGALRIARQNREPGLALEPSVRV</sequence>
<keyword evidence="3" id="KW-1185">Reference proteome</keyword>
<evidence type="ECO:0000313" key="3">
    <source>
        <dbReference type="Proteomes" id="UP001224433"/>
    </source>
</evidence>
<name>A0ABY9JB31_9ACTN</name>
<dbReference type="EMBL" id="CP120983">
    <property type="protein sequence ID" value="WLQ63312.1"/>
    <property type="molecule type" value="Genomic_DNA"/>
</dbReference>
<evidence type="ECO:0000313" key="2">
    <source>
        <dbReference type="EMBL" id="WLQ63312.1"/>
    </source>
</evidence>
<reference evidence="2 3" key="1">
    <citation type="submission" date="2023-03" db="EMBL/GenBank/DDBJ databases">
        <title>Isolation and description of six Streptomyces strains from soil environments, able to metabolize different microbial glucans.</title>
        <authorList>
            <person name="Widen T."/>
            <person name="Larsbrink J."/>
        </authorList>
    </citation>
    <scope>NUCLEOTIDE SEQUENCE [LARGE SCALE GENOMIC DNA]</scope>
    <source>
        <strain evidence="2 3">Alt3</strain>
    </source>
</reference>
<gene>
    <name evidence="2" type="ORF">P8A20_06760</name>
</gene>
<proteinExistence type="predicted"/>
<dbReference type="RefSeq" id="WP_306103062.1">
    <property type="nucleotide sequence ID" value="NZ_CP120983.1"/>
</dbReference>